<feature type="compositionally biased region" description="Gly residues" evidence="1">
    <location>
        <begin position="70"/>
        <end position="85"/>
    </location>
</feature>
<keyword evidence="3" id="KW-1185">Reference proteome</keyword>
<evidence type="ECO:0000313" key="2">
    <source>
        <dbReference type="EMBL" id="KAL3100773.1"/>
    </source>
</evidence>
<gene>
    <name evidence="2" type="ORF">niasHT_021052</name>
</gene>
<sequence length="98" mass="10866">MFSSAAFFIWRRAQRKESRDFGNRRMGRVCRHVHLSVVSPRFLSRGGVRETESHCIFMDHGDERRDQLGKMGGGGAAKLGETGGGKAEKGGERRGSTI</sequence>
<organism evidence="2 3">
    <name type="scientific">Heterodera trifolii</name>
    <dbReference type="NCBI Taxonomy" id="157864"/>
    <lineage>
        <taxon>Eukaryota</taxon>
        <taxon>Metazoa</taxon>
        <taxon>Ecdysozoa</taxon>
        <taxon>Nematoda</taxon>
        <taxon>Chromadorea</taxon>
        <taxon>Rhabditida</taxon>
        <taxon>Tylenchina</taxon>
        <taxon>Tylenchomorpha</taxon>
        <taxon>Tylenchoidea</taxon>
        <taxon>Heteroderidae</taxon>
        <taxon>Heteroderinae</taxon>
        <taxon>Heterodera</taxon>
    </lineage>
</organism>
<evidence type="ECO:0000313" key="3">
    <source>
        <dbReference type="Proteomes" id="UP001620626"/>
    </source>
</evidence>
<dbReference type="Proteomes" id="UP001620626">
    <property type="component" value="Unassembled WGS sequence"/>
</dbReference>
<feature type="region of interest" description="Disordered" evidence="1">
    <location>
        <begin position="64"/>
        <end position="98"/>
    </location>
</feature>
<proteinExistence type="predicted"/>
<accession>A0ABD2KCU2</accession>
<dbReference type="EMBL" id="JBICBT010000786">
    <property type="protein sequence ID" value="KAL3100773.1"/>
    <property type="molecule type" value="Genomic_DNA"/>
</dbReference>
<protein>
    <submittedName>
        <fullName evidence="2">Uncharacterized protein</fullName>
    </submittedName>
</protein>
<dbReference type="AlphaFoldDB" id="A0ABD2KCU2"/>
<reference evidence="2 3" key="1">
    <citation type="submission" date="2024-10" db="EMBL/GenBank/DDBJ databases">
        <authorList>
            <person name="Kim D."/>
        </authorList>
    </citation>
    <scope>NUCLEOTIDE SEQUENCE [LARGE SCALE GENOMIC DNA]</scope>
    <source>
        <strain evidence="2">BH-2024</strain>
    </source>
</reference>
<comment type="caution">
    <text evidence="2">The sequence shown here is derived from an EMBL/GenBank/DDBJ whole genome shotgun (WGS) entry which is preliminary data.</text>
</comment>
<feature type="compositionally biased region" description="Basic and acidic residues" evidence="1">
    <location>
        <begin position="86"/>
        <end position="98"/>
    </location>
</feature>
<evidence type="ECO:0000256" key="1">
    <source>
        <dbReference type="SAM" id="MobiDB-lite"/>
    </source>
</evidence>
<name>A0ABD2KCU2_9BILA</name>